<evidence type="ECO:0000313" key="2">
    <source>
        <dbReference type="Proteomes" id="UP000027661"/>
    </source>
</evidence>
<proteinExistence type="predicted"/>
<sequence>MVNLGTKILKICDFNACIIKKKPTHLSFCFNVVQHFLKENLNWLFSVLS</sequence>
<dbReference type="Proteomes" id="UP000027661">
    <property type="component" value="Unassembled WGS sequence"/>
</dbReference>
<name>A0A069SM64_PHOVU</name>
<organism evidence="1 2">
    <name type="scientific">Phocaeicola vulgatus str. 3975 RP4</name>
    <dbReference type="NCBI Taxonomy" id="1339352"/>
    <lineage>
        <taxon>Bacteria</taxon>
        <taxon>Pseudomonadati</taxon>
        <taxon>Bacteroidota</taxon>
        <taxon>Bacteroidia</taxon>
        <taxon>Bacteroidales</taxon>
        <taxon>Bacteroidaceae</taxon>
        <taxon>Phocaeicola</taxon>
    </lineage>
</organism>
<comment type="caution">
    <text evidence="1">The sequence shown here is derived from an EMBL/GenBank/DDBJ whole genome shotgun (WGS) entry which is preliminary data.</text>
</comment>
<dbReference type="EMBL" id="JNHM01000014">
    <property type="protein sequence ID" value="KDS55099.1"/>
    <property type="molecule type" value="Genomic_DNA"/>
</dbReference>
<reference evidence="1 2" key="1">
    <citation type="submission" date="2014-04" db="EMBL/GenBank/DDBJ databases">
        <authorList>
            <person name="Sears C."/>
            <person name="Carroll K."/>
            <person name="Sack B.R."/>
            <person name="Qadri F."/>
            <person name="Myers L.L."/>
            <person name="Chung G.-T."/>
            <person name="Escheverria P."/>
            <person name="Fraser C.M."/>
            <person name="Sadzewicz L."/>
            <person name="Shefchek K.A."/>
            <person name="Tallon L."/>
            <person name="Das S.P."/>
            <person name="Daugherty S."/>
            <person name="Mongodin E.F."/>
        </authorList>
    </citation>
    <scope>NUCLEOTIDE SEQUENCE [LARGE SCALE GENOMIC DNA]</scope>
    <source>
        <strain evidence="1 2">3975 RP4</strain>
    </source>
</reference>
<accession>A0A069SM64</accession>
<evidence type="ECO:0000313" key="1">
    <source>
        <dbReference type="EMBL" id="KDS55099.1"/>
    </source>
</evidence>
<protein>
    <submittedName>
        <fullName evidence="1">Uncharacterized protein</fullName>
    </submittedName>
</protein>
<dbReference type="AlphaFoldDB" id="A0A069SM64"/>
<gene>
    <name evidence="1" type="ORF">M099_1302</name>
</gene>